<evidence type="ECO:0000313" key="2">
    <source>
        <dbReference type="Proteomes" id="UP000283474"/>
    </source>
</evidence>
<organism evidence="1 2">
    <name type="scientific">Pollutimonas thiosulfatoxidans</name>
    <dbReference type="NCBI Taxonomy" id="2028345"/>
    <lineage>
        <taxon>Bacteria</taxon>
        <taxon>Pseudomonadati</taxon>
        <taxon>Pseudomonadota</taxon>
        <taxon>Betaproteobacteria</taxon>
        <taxon>Burkholderiales</taxon>
        <taxon>Alcaligenaceae</taxon>
        <taxon>Pollutimonas</taxon>
    </lineage>
</organism>
<accession>A0A410G9T2</accession>
<protein>
    <submittedName>
        <fullName evidence="1">Uncharacterized protein</fullName>
    </submittedName>
</protein>
<dbReference type="KEGG" id="pus:CKA81_03795"/>
<dbReference type="AlphaFoldDB" id="A0A410G9T2"/>
<gene>
    <name evidence="1" type="ORF">CKA81_03795</name>
</gene>
<sequence length="111" mass="12823">MSSKVLSHKGMYFNQDAFYNPSNDMTRLLNAWPLKPPAKWRIRCRKWRGMALSGGYPQKLWIILCTTCRTGAIYRLLRFSGQLALNSELILILLNIKRLGVQFKALIDHAL</sequence>
<evidence type="ECO:0000313" key="1">
    <source>
        <dbReference type="EMBL" id="QAA93060.1"/>
    </source>
</evidence>
<proteinExistence type="predicted"/>
<reference evidence="1 2" key="1">
    <citation type="submission" date="2017-08" db="EMBL/GenBank/DDBJ databases">
        <authorList>
            <person name="Park S.-J."/>
            <person name="Kim H."/>
        </authorList>
    </citation>
    <scope>NUCLEOTIDE SEQUENCE [LARGE SCALE GENOMIC DNA]</scope>
    <source>
        <strain evidence="2">ye3</strain>
    </source>
</reference>
<dbReference type="Proteomes" id="UP000283474">
    <property type="component" value="Chromosome"/>
</dbReference>
<name>A0A410G9T2_9BURK</name>
<dbReference type="EMBL" id="CP022987">
    <property type="protein sequence ID" value="QAA93060.1"/>
    <property type="molecule type" value="Genomic_DNA"/>
</dbReference>
<keyword evidence="2" id="KW-1185">Reference proteome</keyword>